<evidence type="ECO:0000313" key="2">
    <source>
        <dbReference type="Proteomes" id="UP000066203"/>
    </source>
</evidence>
<evidence type="ECO:0000313" key="1">
    <source>
        <dbReference type="EMBL" id="BAS19446.1"/>
    </source>
</evidence>
<dbReference type="EMBL" id="AP014938">
    <property type="protein sequence ID" value="BAS19446.1"/>
    <property type="molecule type" value="Genomic_DNA"/>
</dbReference>
<protein>
    <submittedName>
        <fullName evidence="1">Uncharacterized protein</fullName>
    </submittedName>
</protein>
<organism evidence="1">
    <name type="scientific">Rothia mucilaginosa</name>
    <dbReference type="NCBI Taxonomy" id="43675"/>
    <lineage>
        <taxon>Bacteria</taxon>
        <taxon>Bacillati</taxon>
        <taxon>Actinomycetota</taxon>
        <taxon>Actinomycetes</taxon>
        <taxon>Micrococcales</taxon>
        <taxon>Micrococcaceae</taxon>
        <taxon>Rothia</taxon>
    </lineage>
</organism>
<dbReference type="AlphaFoldDB" id="A0A0K2RX51"/>
<name>A0A0K2RX51_9MICC</name>
<sequence length="39" mass="4216">MPRGALDGPRSRNIYLLFYSPRRVMLAPVAASGAAELVV</sequence>
<proteinExistence type="predicted"/>
<gene>
    <name evidence="1" type="ORF">RM6536_0199</name>
</gene>
<dbReference type="Proteomes" id="UP000066203">
    <property type="component" value="Chromosome"/>
</dbReference>
<accession>A0A0K2RX51</accession>
<reference evidence="2" key="1">
    <citation type="submission" date="2015-08" db="EMBL/GenBank/DDBJ databases">
        <title>Complete genome sequence of Rothia mucilaginosa strain NUM-Rm6536.</title>
        <authorList>
            <person name="Nambu T."/>
        </authorList>
    </citation>
    <scope>NUCLEOTIDE SEQUENCE [LARGE SCALE GENOMIC DNA]</scope>
    <source>
        <strain evidence="2">NUM-Rm6536</strain>
    </source>
</reference>